<dbReference type="InterPro" id="IPR013083">
    <property type="entry name" value="Znf_RING/FYVE/PHD"/>
</dbReference>
<dbReference type="InterPro" id="IPR001841">
    <property type="entry name" value="Znf_RING"/>
</dbReference>
<dbReference type="PROSITE" id="PS50089">
    <property type="entry name" value="ZF_RING_2"/>
    <property type="match status" value="1"/>
</dbReference>
<evidence type="ECO:0000259" key="6">
    <source>
        <dbReference type="PROSITE" id="PS50089"/>
    </source>
</evidence>
<gene>
    <name evidence="7" type="ORF">DCAR_0208292</name>
</gene>
<evidence type="ECO:0000313" key="8">
    <source>
        <dbReference type="Proteomes" id="UP000077755"/>
    </source>
</evidence>
<feature type="compositionally biased region" description="Basic residues" evidence="5">
    <location>
        <begin position="132"/>
        <end position="142"/>
    </location>
</feature>
<dbReference type="Proteomes" id="UP000077755">
    <property type="component" value="Chromosome 2"/>
</dbReference>
<evidence type="ECO:0000256" key="1">
    <source>
        <dbReference type="ARBA" id="ARBA00022723"/>
    </source>
</evidence>
<dbReference type="PROSITE" id="PS00518">
    <property type="entry name" value="ZF_RING_1"/>
    <property type="match status" value="1"/>
</dbReference>
<reference evidence="7" key="1">
    <citation type="journal article" date="2016" name="Nat. Genet.">
        <title>A high-quality carrot genome assembly provides new insights into carotenoid accumulation and asterid genome evolution.</title>
        <authorList>
            <person name="Iorizzo M."/>
            <person name="Ellison S."/>
            <person name="Senalik D."/>
            <person name="Zeng P."/>
            <person name="Satapoomin P."/>
            <person name="Huang J."/>
            <person name="Bowman M."/>
            <person name="Iovene M."/>
            <person name="Sanseverino W."/>
            <person name="Cavagnaro P."/>
            <person name="Yildiz M."/>
            <person name="Macko-Podgorni A."/>
            <person name="Moranska E."/>
            <person name="Grzebelus E."/>
            <person name="Grzebelus D."/>
            <person name="Ashrafi H."/>
            <person name="Zheng Z."/>
            <person name="Cheng S."/>
            <person name="Spooner D."/>
            <person name="Van Deynze A."/>
            <person name="Simon P."/>
        </authorList>
    </citation>
    <scope>NUCLEOTIDE SEQUENCE</scope>
    <source>
        <tissue evidence="7">Leaf</tissue>
    </source>
</reference>
<evidence type="ECO:0000256" key="2">
    <source>
        <dbReference type="ARBA" id="ARBA00022771"/>
    </source>
</evidence>
<keyword evidence="1" id="KW-0479">Metal-binding</keyword>
<protein>
    <recommendedName>
        <fullName evidence="6">RING-type domain-containing protein</fullName>
    </recommendedName>
</protein>
<sequence>MSNQAAKVKRSAIAACMTCPLCDKLLEDATTISLCLHTFCRKCIHKKLSDEELDCCPICEIDLGVLPLEKLRPDHNLQDIRSKIFPNKKRKVDAPEAASSLALPALPARRKERSLSSLAVSTPRVSSQMTGRRTRGTPRKTSRASSVSGEKEVNREEDSESSSSRETLSKFTQNIKQNSTTAEPSTHPIPDKDTQNGIDAKDGEEKIDLWKPLNCLVEVANRSKSLKFTLQGSASRSEANSTLPKTEATSRKTKQRSKVRDDACDLDSSESLIPKKTQKMRQKKTSFDESGVSPQAVLDATSTRSERIKSAIWCSLVASEDQEGCKALPQISASFLRIKDGTLPVSFLQKYLMKKLELPSEDEVEITCMGQPVVCTLQLHSLVDLWLQTVSTAERVSVTVGSSAKEFVMVLNYARKVSSHRDEVLPS</sequence>
<dbReference type="SMART" id="SM00184">
    <property type="entry name" value="RING"/>
    <property type="match status" value="1"/>
</dbReference>
<dbReference type="PANTHER" id="PTHR46293:SF1">
    <property type="entry name" value="OS03G0632800 PROTEIN"/>
    <property type="match status" value="1"/>
</dbReference>
<evidence type="ECO:0000313" key="7">
    <source>
        <dbReference type="EMBL" id="WOG89056.1"/>
    </source>
</evidence>
<dbReference type="SUPFAM" id="SSF57850">
    <property type="entry name" value="RING/U-box"/>
    <property type="match status" value="1"/>
</dbReference>
<feature type="compositionally biased region" description="Polar residues" evidence="5">
    <location>
        <begin position="115"/>
        <end position="129"/>
    </location>
</feature>
<evidence type="ECO:0000256" key="3">
    <source>
        <dbReference type="ARBA" id="ARBA00022833"/>
    </source>
</evidence>
<reference evidence="7" key="2">
    <citation type="submission" date="2022-03" db="EMBL/GenBank/DDBJ databases">
        <title>Draft title - Genomic analysis of global carrot germplasm unveils the trajectory of domestication and the origin of high carotenoid orange carrot.</title>
        <authorList>
            <person name="Iorizzo M."/>
            <person name="Ellison S."/>
            <person name="Senalik D."/>
            <person name="Macko-Podgorni A."/>
            <person name="Grzebelus D."/>
            <person name="Bostan H."/>
            <person name="Rolling W."/>
            <person name="Curaba J."/>
            <person name="Simon P."/>
        </authorList>
    </citation>
    <scope>NUCLEOTIDE SEQUENCE</scope>
    <source>
        <tissue evidence="7">Leaf</tissue>
    </source>
</reference>
<evidence type="ECO:0000256" key="5">
    <source>
        <dbReference type="SAM" id="MobiDB-lite"/>
    </source>
</evidence>
<feature type="region of interest" description="Disordered" evidence="5">
    <location>
        <begin position="230"/>
        <end position="294"/>
    </location>
</feature>
<proteinExistence type="predicted"/>
<dbReference type="InterPro" id="IPR044807">
    <property type="entry name" value="DRIP1-like"/>
</dbReference>
<feature type="domain" description="RING-type" evidence="6">
    <location>
        <begin position="19"/>
        <end position="60"/>
    </location>
</feature>
<evidence type="ECO:0000256" key="4">
    <source>
        <dbReference type="PROSITE-ProRule" id="PRU00175"/>
    </source>
</evidence>
<accession>A0AAF1AQW4</accession>
<dbReference type="GO" id="GO:0008270">
    <property type="term" value="F:zinc ion binding"/>
    <property type="evidence" value="ECO:0007669"/>
    <property type="project" value="UniProtKB-KW"/>
</dbReference>
<dbReference type="GO" id="GO:0004842">
    <property type="term" value="F:ubiquitin-protein transferase activity"/>
    <property type="evidence" value="ECO:0007669"/>
    <property type="project" value="InterPro"/>
</dbReference>
<dbReference type="Pfam" id="PF13923">
    <property type="entry name" value="zf-C3HC4_2"/>
    <property type="match status" value="1"/>
</dbReference>
<dbReference type="EMBL" id="CP093344">
    <property type="protein sequence ID" value="WOG89056.1"/>
    <property type="molecule type" value="Genomic_DNA"/>
</dbReference>
<keyword evidence="8" id="KW-1185">Reference proteome</keyword>
<dbReference type="InterPro" id="IPR017907">
    <property type="entry name" value="Znf_RING_CS"/>
</dbReference>
<feature type="compositionally biased region" description="Polar residues" evidence="5">
    <location>
        <begin position="169"/>
        <end position="184"/>
    </location>
</feature>
<keyword evidence="3" id="KW-0862">Zinc</keyword>
<organism evidence="7 8">
    <name type="scientific">Daucus carota subsp. sativus</name>
    <name type="common">Carrot</name>
    <dbReference type="NCBI Taxonomy" id="79200"/>
    <lineage>
        <taxon>Eukaryota</taxon>
        <taxon>Viridiplantae</taxon>
        <taxon>Streptophyta</taxon>
        <taxon>Embryophyta</taxon>
        <taxon>Tracheophyta</taxon>
        <taxon>Spermatophyta</taxon>
        <taxon>Magnoliopsida</taxon>
        <taxon>eudicotyledons</taxon>
        <taxon>Gunneridae</taxon>
        <taxon>Pentapetalae</taxon>
        <taxon>asterids</taxon>
        <taxon>campanulids</taxon>
        <taxon>Apiales</taxon>
        <taxon>Apiaceae</taxon>
        <taxon>Apioideae</taxon>
        <taxon>Scandiceae</taxon>
        <taxon>Daucinae</taxon>
        <taxon>Daucus</taxon>
        <taxon>Daucus sect. Daucus</taxon>
    </lineage>
</organism>
<dbReference type="KEGG" id="dcr:108206797"/>
<feature type="compositionally biased region" description="Basic and acidic residues" evidence="5">
    <location>
        <begin position="189"/>
        <end position="199"/>
    </location>
</feature>
<dbReference type="PANTHER" id="PTHR46293">
    <property type="entry name" value="E3 UBIQUITIN PROTEIN LIGASE DRIP1"/>
    <property type="match status" value="1"/>
</dbReference>
<feature type="region of interest" description="Disordered" evidence="5">
    <location>
        <begin position="112"/>
        <end position="199"/>
    </location>
</feature>
<name>A0AAF1AQW4_DAUCS</name>
<dbReference type="Gene3D" id="3.30.40.10">
    <property type="entry name" value="Zinc/RING finger domain, C3HC4 (zinc finger)"/>
    <property type="match status" value="1"/>
</dbReference>
<dbReference type="AlphaFoldDB" id="A0AAF1AQW4"/>
<feature type="compositionally biased region" description="Polar residues" evidence="5">
    <location>
        <begin position="230"/>
        <end position="244"/>
    </location>
</feature>
<keyword evidence="2 4" id="KW-0863">Zinc-finger</keyword>